<evidence type="ECO:0000313" key="3">
    <source>
        <dbReference type="Proteomes" id="UP001465755"/>
    </source>
</evidence>
<accession>A0AAW1PZC7</accession>
<comment type="caution">
    <text evidence="2">The sequence shown here is derived from an EMBL/GenBank/DDBJ whole genome shotgun (WGS) entry which is preliminary data.</text>
</comment>
<protein>
    <submittedName>
        <fullName evidence="2">Uncharacterized protein</fullName>
    </submittedName>
</protein>
<dbReference type="AlphaFoldDB" id="A0AAW1PZC7"/>
<feature type="region of interest" description="Disordered" evidence="1">
    <location>
        <begin position="33"/>
        <end position="58"/>
    </location>
</feature>
<name>A0AAW1PZC7_9CHLO</name>
<dbReference type="Proteomes" id="UP001465755">
    <property type="component" value="Unassembled WGS sequence"/>
</dbReference>
<feature type="region of interest" description="Disordered" evidence="1">
    <location>
        <begin position="304"/>
        <end position="329"/>
    </location>
</feature>
<organism evidence="2 3">
    <name type="scientific">Symbiochloris irregularis</name>
    <dbReference type="NCBI Taxonomy" id="706552"/>
    <lineage>
        <taxon>Eukaryota</taxon>
        <taxon>Viridiplantae</taxon>
        <taxon>Chlorophyta</taxon>
        <taxon>core chlorophytes</taxon>
        <taxon>Trebouxiophyceae</taxon>
        <taxon>Trebouxiales</taxon>
        <taxon>Trebouxiaceae</taxon>
        <taxon>Symbiochloris</taxon>
    </lineage>
</organism>
<gene>
    <name evidence="2" type="ORF">WJX73_002673</name>
</gene>
<reference evidence="2 3" key="1">
    <citation type="journal article" date="2024" name="Nat. Commun.">
        <title>Phylogenomics reveals the evolutionary origins of lichenization in chlorophyte algae.</title>
        <authorList>
            <person name="Puginier C."/>
            <person name="Libourel C."/>
            <person name="Otte J."/>
            <person name="Skaloud P."/>
            <person name="Haon M."/>
            <person name="Grisel S."/>
            <person name="Petersen M."/>
            <person name="Berrin J.G."/>
            <person name="Delaux P.M."/>
            <person name="Dal Grande F."/>
            <person name="Keller J."/>
        </authorList>
    </citation>
    <scope>NUCLEOTIDE SEQUENCE [LARGE SCALE GENOMIC DNA]</scope>
    <source>
        <strain evidence="2 3">SAG 2036</strain>
    </source>
</reference>
<evidence type="ECO:0000313" key="2">
    <source>
        <dbReference type="EMBL" id="KAK9813499.1"/>
    </source>
</evidence>
<keyword evidence="3" id="KW-1185">Reference proteome</keyword>
<dbReference type="EMBL" id="JALJOQ010000004">
    <property type="protein sequence ID" value="KAK9813499.1"/>
    <property type="molecule type" value="Genomic_DNA"/>
</dbReference>
<feature type="region of interest" description="Disordered" evidence="1">
    <location>
        <begin position="154"/>
        <end position="181"/>
    </location>
</feature>
<sequence length="426" mass="44745">MGASLSSLYREVIRDTDPVEYVVTVFNPLAEAKDGARSPAKQQTGEAASHAAEGHFSKERTAGSAELDFILDITNSEPQFISTAQRSMDFTAPASPPAPVATCLPAASEGCEKAAECMDKLIEATPAVPMAGMDGSFSESQLLAVNGTALPSQSIAQQTKGSKGGAPKSSSVKGKLKGAARKMKSSTAALKRLVGHKLNYKNTQPSTTKQARSKQNAYGADLIGLGPLAAAKVDDSLTVPSPAKYPRTCAVKEHQRFIMSQDGYFRPVLVKGNPKVPGIDPLPAQQYDPDAVNGGGTDWVIPAQHTSPDKGQSKGSKAPSIGATEGTNPVNTCGVHDLQGAQSMAKGPEQDPFALPFCTLGLYEIFLDVVYSEDGQQLEGFTMHASTGLGTVKTLRDLYEGAGVFIPPLIMVPTIDLVIIRAGLVD</sequence>
<proteinExistence type="predicted"/>
<evidence type="ECO:0000256" key="1">
    <source>
        <dbReference type="SAM" id="MobiDB-lite"/>
    </source>
</evidence>